<evidence type="ECO:0000313" key="6">
    <source>
        <dbReference type="Proteomes" id="UP001596139"/>
    </source>
</evidence>
<dbReference type="InterPro" id="IPR012533">
    <property type="entry name" value="YcnI-copper_dom"/>
</dbReference>
<evidence type="ECO:0000256" key="1">
    <source>
        <dbReference type="SAM" id="MobiDB-lite"/>
    </source>
</evidence>
<gene>
    <name evidence="5" type="ORF">ACFP4F_16605</name>
</gene>
<dbReference type="RefSeq" id="WP_382467412.1">
    <property type="nucleotide sequence ID" value="NZ_JBHSPX010000004.1"/>
</dbReference>
<accession>A0ABW1ML62</accession>
<reference evidence="6" key="1">
    <citation type="journal article" date="2019" name="Int. J. Syst. Evol. Microbiol.">
        <title>The Global Catalogue of Microorganisms (GCM) 10K type strain sequencing project: providing services to taxonomists for standard genome sequencing and annotation.</title>
        <authorList>
            <consortium name="The Broad Institute Genomics Platform"/>
            <consortium name="The Broad Institute Genome Sequencing Center for Infectious Disease"/>
            <person name="Wu L."/>
            <person name="Ma J."/>
        </authorList>
    </citation>
    <scope>NUCLEOTIDE SEQUENCE [LARGE SCALE GENOMIC DNA]</scope>
    <source>
        <strain evidence="6">CGMCC 1.15180</strain>
    </source>
</reference>
<dbReference type="Gene3D" id="2.60.40.2230">
    <property type="entry name" value="Uncharacterised protein YcnI-like PF07987, DUF1775"/>
    <property type="match status" value="1"/>
</dbReference>
<feature type="chain" id="PRO_5047304425" evidence="3">
    <location>
        <begin position="34"/>
        <end position="246"/>
    </location>
</feature>
<feature type="compositionally biased region" description="Low complexity" evidence="1">
    <location>
        <begin position="183"/>
        <end position="205"/>
    </location>
</feature>
<evidence type="ECO:0000259" key="4">
    <source>
        <dbReference type="Pfam" id="PF07987"/>
    </source>
</evidence>
<dbReference type="InterPro" id="IPR038507">
    <property type="entry name" value="YcnI-like_sf"/>
</dbReference>
<feature type="domain" description="YncI copper-binding" evidence="4">
    <location>
        <begin position="104"/>
        <end position="153"/>
    </location>
</feature>
<sequence length="246" mass="25581">MYRSPRARTARRFAVIATAIAAASVVAVPPAAAHVEVEAKGARALDQNVTLSFNAESESADAGITKLEVILPQGLSPRDITYKDGPRNWKFVRSERGYAVSGPAVPAGKDAAYSVTVRQLPDVESLAFKTLQSYEGGRTDRWIELEKPGEHDHADAGGHGNQAPTLELKPAAADATPLSPSPSESKTSAAPSGSSTTAEGSTGAEQAEEKDDGSSPAIPLILAAAGIVVVVGSGLWWRKRRTASGG</sequence>
<feature type="signal peptide" evidence="3">
    <location>
        <begin position="1"/>
        <end position="33"/>
    </location>
</feature>
<keyword evidence="2" id="KW-0812">Transmembrane</keyword>
<feature type="transmembrane region" description="Helical" evidence="2">
    <location>
        <begin position="217"/>
        <end position="237"/>
    </location>
</feature>
<dbReference type="EMBL" id="JBHSPX010000004">
    <property type="protein sequence ID" value="MFC6064158.1"/>
    <property type="molecule type" value="Genomic_DNA"/>
</dbReference>
<keyword evidence="2" id="KW-0472">Membrane</keyword>
<evidence type="ECO:0000256" key="3">
    <source>
        <dbReference type="SAM" id="SignalP"/>
    </source>
</evidence>
<evidence type="ECO:0000313" key="5">
    <source>
        <dbReference type="EMBL" id="MFC6064158.1"/>
    </source>
</evidence>
<keyword evidence="6" id="KW-1185">Reference proteome</keyword>
<proteinExistence type="predicted"/>
<keyword evidence="2" id="KW-1133">Transmembrane helix</keyword>
<dbReference type="Pfam" id="PF07987">
    <property type="entry name" value="DUF1775"/>
    <property type="match status" value="1"/>
</dbReference>
<keyword evidence="3" id="KW-0732">Signal</keyword>
<organism evidence="5 6">
    <name type="scientific">Streptomyces ochraceiscleroticus</name>
    <dbReference type="NCBI Taxonomy" id="47761"/>
    <lineage>
        <taxon>Bacteria</taxon>
        <taxon>Bacillati</taxon>
        <taxon>Actinomycetota</taxon>
        <taxon>Actinomycetes</taxon>
        <taxon>Kitasatosporales</taxon>
        <taxon>Streptomycetaceae</taxon>
        <taxon>Streptomyces</taxon>
    </lineage>
</organism>
<protein>
    <submittedName>
        <fullName evidence="5">DUF1775 domain-containing protein</fullName>
    </submittedName>
</protein>
<feature type="region of interest" description="Disordered" evidence="1">
    <location>
        <begin position="173"/>
        <end position="215"/>
    </location>
</feature>
<name>A0ABW1ML62_9ACTN</name>
<comment type="caution">
    <text evidence="5">The sequence shown here is derived from an EMBL/GenBank/DDBJ whole genome shotgun (WGS) entry which is preliminary data.</text>
</comment>
<dbReference type="Proteomes" id="UP001596139">
    <property type="component" value="Unassembled WGS sequence"/>
</dbReference>
<evidence type="ECO:0000256" key="2">
    <source>
        <dbReference type="SAM" id="Phobius"/>
    </source>
</evidence>